<reference evidence="1 2" key="1">
    <citation type="submission" date="2016-10" db="EMBL/GenBank/DDBJ databases">
        <authorList>
            <person name="de Groot N.N."/>
        </authorList>
    </citation>
    <scope>NUCLEOTIDE SEQUENCE [LARGE SCALE GENOMIC DNA]</scope>
    <source>
        <strain evidence="1 2">DSM 23042</strain>
    </source>
</reference>
<dbReference type="AlphaFoldDB" id="A0A1H9V4Q2"/>
<evidence type="ECO:0000313" key="2">
    <source>
        <dbReference type="Proteomes" id="UP000198885"/>
    </source>
</evidence>
<name>A0A1H9V4Q2_9RHOB</name>
<dbReference type="STRING" id="641238.SAMN04490244_106240"/>
<gene>
    <name evidence="1" type="ORF">SAMN04490244_106240</name>
</gene>
<keyword evidence="2" id="KW-1185">Reference proteome</keyword>
<evidence type="ECO:0000313" key="1">
    <source>
        <dbReference type="EMBL" id="SES16568.1"/>
    </source>
</evidence>
<organism evidence="1 2">
    <name type="scientific">Tranquillimonas rosea</name>
    <dbReference type="NCBI Taxonomy" id="641238"/>
    <lineage>
        <taxon>Bacteria</taxon>
        <taxon>Pseudomonadati</taxon>
        <taxon>Pseudomonadota</taxon>
        <taxon>Alphaproteobacteria</taxon>
        <taxon>Rhodobacterales</taxon>
        <taxon>Roseobacteraceae</taxon>
        <taxon>Tranquillimonas</taxon>
    </lineage>
</organism>
<dbReference type="EMBL" id="FOGU01000006">
    <property type="protein sequence ID" value="SES16568.1"/>
    <property type="molecule type" value="Genomic_DNA"/>
</dbReference>
<proteinExistence type="predicted"/>
<sequence>MAAPRHTFMAKGGDHRRHILGFPMAQTTFDHSAGTISRPNFFSRALDGVARFMEYYMQARDRSEQVRRLQAKSDAELARMGLTREGIVSHVFRDVMWL</sequence>
<evidence type="ECO:0008006" key="3">
    <source>
        <dbReference type="Google" id="ProtNLM"/>
    </source>
</evidence>
<dbReference type="Proteomes" id="UP000198885">
    <property type="component" value="Unassembled WGS sequence"/>
</dbReference>
<protein>
    <recommendedName>
        <fullName evidence="3">DUF1127 domain-containing protein</fullName>
    </recommendedName>
</protein>
<accession>A0A1H9V4Q2</accession>